<evidence type="ECO:0000313" key="3">
    <source>
        <dbReference type="Proteomes" id="UP000199183"/>
    </source>
</evidence>
<dbReference type="OrthoDB" id="3267972at2"/>
<evidence type="ECO:0008006" key="4">
    <source>
        <dbReference type="Google" id="ProtNLM"/>
    </source>
</evidence>
<name>A0A1H4J223_9MICO</name>
<feature type="region of interest" description="Disordered" evidence="1">
    <location>
        <begin position="49"/>
        <end position="71"/>
    </location>
</feature>
<dbReference type="RefSeq" id="WP_091179395.1">
    <property type="nucleotide sequence ID" value="NZ_FNRY01000001.1"/>
</dbReference>
<organism evidence="2 3">
    <name type="scientific">Paramicrobacterium humi</name>
    <dbReference type="NCBI Taxonomy" id="640635"/>
    <lineage>
        <taxon>Bacteria</taxon>
        <taxon>Bacillati</taxon>
        <taxon>Actinomycetota</taxon>
        <taxon>Actinomycetes</taxon>
        <taxon>Micrococcales</taxon>
        <taxon>Microbacteriaceae</taxon>
        <taxon>Paramicrobacterium</taxon>
    </lineage>
</organism>
<evidence type="ECO:0000313" key="2">
    <source>
        <dbReference type="EMBL" id="SEB40334.1"/>
    </source>
</evidence>
<gene>
    <name evidence="2" type="ORF">SAMN04489806_0443</name>
</gene>
<accession>A0A1H4J223</accession>
<reference evidence="2 3" key="1">
    <citation type="submission" date="2016-10" db="EMBL/GenBank/DDBJ databases">
        <authorList>
            <person name="de Groot N.N."/>
        </authorList>
    </citation>
    <scope>NUCLEOTIDE SEQUENCE [LARGE SCALE GENOMIC DNA]</scope>
    <source>
        <strain evidence="2 3">DSM 21799</strain>
    </source>
</reference>
<dbReference type="AlphaFoldDB" id="A0A1H4J223"/>
<dbReference type="EMBL" id="FNRY01000001">
    <property type="protein sequence ID" value="SEB40334.1"/>
    <property type="molecule type" value="Genomic_DNA"/>
</dbReference>
<protein>
    <recommendedName>
        <fullName evidence="4">MT0933-like antitoxin protein</fullName>
    </recommendedName>
</protein>
<proteinExistence type="predicted"/>
<sequence>MGFDDLVNKGKKLYEQNQDSIDKAIHSEKAEGISDDLLDRASEGARRLGGGRFDEQIKGGRDAADKAIGDE</sequence>
<keyword evidence="3" id="KW-1185">Reference proteome</keyword>
<dbReference type="Proteomes" id="UP000199183">
    <property type="component" value="Unassembled WGS sequence"/>
</dbReference>
<evidence type="ECO:0000256" key="1">
    <source>
        <dbReference type="SAM" id="MobiDB-lite"/>
    </source>
</evidence>
<dbReference type="STRING" id="640635.SAMN04489806_0443"/>